<name>A0AA38XAH0_9EURO</name>
<evidence type="ECO:0000313" key="9">
    <source>
        <dbReference type="Proteomes" id="UP001172673"/>
    </source>
</evidence>
<dbReference type="SUPFAM" id="SSF48264">
    <property type="entry name" value="Cytochrome P450"/>
    <property type="match status" value="1"/>
</dbReference>
<evidence type="ECO:0000256" key="7">
    <source>
        <dbReference type="SAM" id="Phobius"/>
    </source>
</evidence>
<evidence type="ECO:0000256" key="6">
    <source>
        <dbReference type="RuleBase" id="RU000461"/>
    </source>
</evidence>
<comment type="similarity">
    <text evidence="1 6">Belongs to the cytochrome P450 family.</text>
</comment>
<dbReference type="GO" id="GO:0005506">
    <property type="term" value="F:iron ion binding"/>
    <property type="evidence" value="ECO:0007669"/>
    <property type="project" value="InterPro"/>
</dbReference>
<dbReference type="Pfam" id="PF00067">
    <property type="entry name" value="p450"/>
    <property type="match status" value="1"/>
</dbReference>
<keyword evidence="2 5" id="KW-0479">Metal-binding</keyword>
<keyword evidence="7" id="KW-1133">Transmembrane helix</keyword>
<keyword evidence="3 6" id="KW-0560">Oxidoreductase</keyword>
<sequence>MALLDSLRSQNSLLLATVGALVLLVVVVLLKPRTKYRYPPGPKGIPVFGNLFQLPPAYPGAKLIEWGKQYGDLFTVQLGARRWVFLNSSETARELLDRRGRLYISRPEFPVTQDILSGGKRIVMMGHTQRWRDLRKIMHQLLMASNSETYKPFQDVESRALVWQYFKRPDEFYKHGARFANSVIFSVVFGRRTSMEDENVRLLFSTIDDFLETQTSPSAALVEQFPWVVKILPRPLQWFRPKAERSYRKTIGVYTAFFEDMERRIQQGENPECFARGMADLAEKYGFDKAQAYFAAGSIIEAGSDTTRNQLNIMLAAAAKYPAWVANAQKQLDEDWDRLPYIVAVIKETLRWRPNMTASGVPRALIEDDTYRDFVFEKGTVFVYNHFAISHNEQEFPQNEVFLPERFLNDDLQELLKGHLGFGTGRRVCPGWHVATRNMFIAFSRLLYCFDFKEVPGAPIDVWKIDPLAHARPPFEIQITPRSEEHVRLIERECGQAGQEFA</sequence>
<dbReference type="InterPro" id="IPR036396">
    <property type="entry name" value="Cyt_P450_sf"/>
</dbReference>
<keyword evidence="5 6" id="KW-0349">Heme</keyword>
<feature type="transmembrane region" description="Helical" evidence="7">
    <location>
        <begin position="12"/>
        <end position="30"/>
    </location>
</feature>
<evidence type="ECO:0000256" key="4">
    <source>
        <dbReference type="ARBA" id="ARBA00023004"/>
    </source>
</evidence>
<keyword evidence="4 5" id="KW-0408">Iron</keyword>
<accession>A0AA38XAH0</accession>
<dbReference type="GO" id="GO:0016705">
    <property type="term" value="F:oxidoreductase activity, acting on paired donors, with incorporation or reduction of molecular oxygen"/>
    <property type="evidence" value="ECO:0007669"/>
    <property type="project" value="InterPro"/>
</dbReference>
<gene>
    <name evidence="8" type="ORF">H2200_005892</name>
</gene>
<evidence type="ECO:0000256" key="3">
    <source>
        <dbReference type="ARBA" id="ARBA00023002"/>
    </source>
</evidence>
<keyword evidence="9" id="KW-1185">Reference proteome</keyword>
<dbReference type="PRINTS" id="PR00385">
    <property type="entry name" value="P450"/>
</dbReference>
<dbReference type="InterPro" id="IPR002401">
    <property type="entry name" value="Cyt_P450_E_grp-I"/>
</dbReference>
<keyword evidence="7" id="KW-0472">Membrane</keyword>
<dbReference type="InterPro" id="IPR050364">
    <property type="entry name" value="Cytochrome_P450_fung"/>
</dbReference>
<dbReference type="InterPro" id="IPR017972">
    <property type="entry name" value="Cyt_P450_CS"/>
</dbReference>
<evidence type="ECO:0008006" key="10">
    <source>
        <dbReference type="Google" id="ProtNLM"/>
    </source>
</evidence>
<comment type="caution">
    <text evidence="8">The sequence shown here is derived from an EMBL/GenBank/DDBJ whole genome shotgun (WGS) entry which is preliminary data.</text>
</comment>
<dbReference type="InterPro" id="IPR001128">
    <property type="entry name" value="Cyt_P450"/>
</dbReference>
<feature type="binding site" description="axial binding residue" evidence="5">
    <location>
        <position position="429"/>
    </location>
    <ligand>
        <name>heme</name>
        <dbReference type="ChEBI" id="CHEBI:30413"/>
    </ligand>
    <ligandPart>
        <name>Fe</name>
        <dbReference type="ChEBI" id="CHEBI:18248"/>
    </ligandPart>
</feature>
<evidence type="ECO:0000256" key="2">
    <source>
        <dbReference type="ARBA" id="ARBA00022723"/>
    </source>
</evidence>
<dbReference type="PANTHER" id="PTHR46300">
    <property type="entry name" value="P450, PUTATIVE (EUROFUNG)-RELATED-RELATED"/>
    <property type="match status" value="1"/>
</dbReference>
<dbReference type="CDD" id="cd11065">
    <property type="entry name" value="CYP64-like"/>
    <property type="match status" value="1"/>
</dbReference>
<dbReference type="PANTHER" id="PTHR46300:SF12">
    <property type="entry name" value="P450, PUTATIVE (EUROFUNG)-RELATED"/>
    <property type="match status" value="1"/>
</dbReference>
<dbReference type="AlphaFoldDB" id="A0AA38XAH0"/>
<dbReference type="PROSITE" id="PS00086">
    <property type="entry name" value="CYTOCHROME_P450"/>
    <property type="match status" value="1"/>
</dbReference>
<dbReference type="PRINTS" id="PR00463">
    <property type="entry name" value="EP450I"/>
</dbReference>
<dbReference type="EMBL" id="JAPDRK010000008">
    <property type="protein sequence ID" value="KAJ9609565.1"/>
    <property type="molecule type" value="Genomic_DNA"/>
</dbReference>
<dbReference type="Gene3D" id="1.10.630.10">
    <property type="entry name" value="Cytochrome P450"/>
    <property type="match status" value="1"/>
</dbReference>
<protein>
    <recommendedName>
        <fullName evidence="10">Cytochrome P450</fullName>
    </recommendedName>
</protein>
<organism evidence="8 9">
    <name type="scientific">Cladophialophora chaetospira</name>
    <dbReference type="NCBI Taxonomy" id="386627"/>
    <lineage>
        <taxon>Eukaryota</taxon>
        <taxon>Fungi</taxon>
        <taxon>Dikarya</taxon>
        <taxon>Ascomycota</taxon>
        <taxon>Pezizomycotina</taxon>
        <taxon>Eurotiomycetes</taxon>
        <taxon>Chaetothyriomycetidae</taxon>
        <taxon>Chaetothyriales</taxon>
        <taxon>Herpotrichiellaceae</taxon>
        <taxon>Cladophialophora</taxon>
    </lineage>
</organism>
<dbReference type="Proteomes" id="UP001172673">
    <property type="component" value="Unassembled WGS sequence"/>
</dbReference>
<proteinExistence type="inferred from homology"/>
<dbReference type="GO" id="GO:0020037">
    <property type="term" value="F:heme binding"/>
    <property type="evidence" value="ECO:0007669"/>
    <property type="project" value="InterPro"/>
</dbReference>
<evidence type="ECO:0000313" key="8">
    <source>
        <dbReference type="EMBL" id="KAJ9609565.1"/>
    </source>
</evidence>
<keyword evidence="6" id="KW-0503">Monooxygenase</keyword>
<comment type="cofactor">
    <cofactor evidence="5">
        <name>heme</name>
        <dbReference type="ChEBI" id="CHEBI:30413"/>
    </cofactor>
</comment>
<keyword evidence="7" id="KW-0812">Transmembrane</keyword>
<evidence type="ECO:0000256" key="5">
    <source>
        <dbReference type="PIRSR" id="PIRSR602401-1"/>
    </source>
</evidence>
<evidence type="ECO:0000256" key="1">
    <source>
        <dbReference type="ARBA" id="ARBA00010617"/>
    </source>
</evidence>
<dbReference type="GO" id="GO:0004497">
    <property type="term" value="F:monooxygenase activity"/>
    <property type="evidence" value="ECO:0007669"/>
    <property type="project" value="UniProtKB-KW"/>
</dbReference>
<reference evidence="8" key="1">
    <citation type="submission" date="2022-10" db="EMBL/GenBank/DDBJ databases">
        <title>Culturing micro-colonial fungi from biological soil crusts in the Mojave desert and describing Neophaeococcomyces mojavensis, and introducing the new genera and species Taxawa tesnikishii.</title>
        <authorList>
            <person name="Kurbessoian T."/>
            <person name="Stajich J.E."/>
        </authorList>
    </citation>
    <scope>NUCLEOTIDE SEQUENCE</scope>
    <source>
        <strain evidence="8">TK_41</strain>
    </source>
</reference>